<dbReference type="Proteomes" id="UP001439008">
    <property type="component" value="Unassembled WGS sequence"/>
</dbReference>
<dbReference type="EMBL" id="JBDODL010005118">
    <property type="protein sequence ID" value="MES1923212.1"/>
    <property type="molecule type" value="Genomic_DNA"/>
</dbReference>
<protein>
    <submittedName>
        <fullName evidence="1">Uncharacterized protein</fullName>
    </submittedName>
</protein>
<reference evidence="1 2" key="1">
    <citation type="journal article" date="2024" name="BMC Biol.">
        <title>Comparative genomics of Ascetosporea gives new insight into the evolutionary basis for animal parasitism in Rhizaria.</title>
        <authorList>
            <person name="Hiltunen Thoren M."/>
            <person name="Onut-Brannstrom I."/>
            <person name="Alfjorden A."/>
            <person name="Peckova H."/>
            <person name="Swords F."/>
            <person name="Hooper C."/>
            <person name="Holzer A.S."/>
            <person name="Bass D."/>
            <person name="Burki F."/>
        </authorList>
    </citation>
    <scope>NUCLEOTIDE SEQUENCE [LARGE SCALE GENOMIC DNA]</scope>
    <source>
        <strain evidence="1">20-A016</strain>
    </source>
</reference>
<sequence length="199" mass="21911">PAGEAALKPGGHFAAGSWCKWCKHKRNCNVFSTWKNGEAETGFGPLEILKPEKPAVIEFPPLSELTDAQIGKYLYAIELLQPVKKLLIEEAVSRAQLSEEPVVIPNHAFTKTSPHRKWKKGAEETLEMVLGEDTIYDRKLKSPAKLETRIGKKNKHIVADLSEKPEGKLTLAPAKTTRYIVDPKATAAEGFSVVVAKEG</sequence>
<gene>
    <name evidence="1" type="ORF">MHBO_004755</name>
</gene>
<evidence type="ECO:0000313" key="1">
    <source>
        <dbReference type="EMBL" id="MES1923212.1"/>
    </source>
</evidence>
<dbReference type="Pfam" id="PF10926">
    <property type="entry name" value="DUF2800"/>
    <property type="match status" value="1"/>
</dbReference>
<name>A0ABV2AUY9_9EUKA</name>
<keyword evidence="2" id="KW-1185">Reference proteome</keyword>
<accession>A0ABV2AUY9</accession>
<dbReference type="InterPro" id="IPR021229">
    <property type="entry name" value="DUF2800"/>
</dbReference>
<evidence type="ECO:0000313" key="2">
    <source>
        <dbReference type="Proteomes" id="UP001439008"/>
    </source>
</evidence>
<proteinExistence type="predicted"/>
<organism evidence="1 2">
    <name type="scientific">Bonamia ostreae</name>
    <dbReference type="NCBI Taxonomy" id="126728"/>
    <lineage>
        <taxon>Eukaryota</taxon>
        <taxon>Sar</taxon>
        <taxon>Rhizaria</taxon>
        <taxon>Endomyxa</taxon>
        <taxon>Ascetosporea</taxon>
        <taxon>Haplosporida</taxon>
        <taxon>Bonamia</taxon>
    </lineage>
</organism>
<comment type="caution">
    <text evidence="1">The sequence shown here is derived from an EMBL/GenBank/DDBJ whole genome shotgun (WGS) entry which is preliminary data.</text>
</comment>
<feature type="non-terminal residue" evidence="1">
    <location>
        <position position="1"/>
    </location>
</feature>